<dbReference type="EMBL" id="UFXL01000001">
    <property type="protein sequence ID" value="SUY77065.1"/>
    <property type="molecule type" value="Genomic_DNA"/>
</dbReference>
<comment type="caution">
    <text evidence="2">The sequence shown here is derived from an EMBL/GenBank/DDBJ whole genome shotgun (WGS) entry which is preliminary data.</text>
</comment>
<feature type="coiled-coil region" evidence="1">
    <location>
        <begin position="74"/>
        <end position="108"/>
    </location>
</feature>
<proteinExistence type="predicted"/>
<dbReference type="Proteomes" id="UP000255070">
    <property type="component" value="Unassembled WGS sequence"/>
</dbReference>
<evidence type="ECO:0000313" key="2">
    <source>
        <dbReference type="EMBL" id="SUY77065.1"/>
    </source>
</evidence>
<dbReference type="AlphaFoldDB" id="A0A8B4S455"/>
<dbReference type="RefSeq" id="WP_003077297.1">
    <property type="nucleotide sequence ID" value="NZ_BBJZ01000010.1"/>
</dbReference>
<keyword evidence="1" id="KW-0175">Coiled coil</keyword>
<accession>A0A8B4S455</accession>
<evidence type="ECO:0000256" key="1">
    <source>
        <dbReference type="SAM" id="Coils"/>
    </source>
</evidence>
<dbReference type="GeneID" id="63999924"/>
<keyword evidence="3" id="KW-1185">Reference proteome</keyword>
<sequence>MNTPDSNIRKFPGTELPEQTLTANKNWHNFCEHKKISLDDHSRTVRCAACDQVFDPFDFLQKEVARLQRAWEDHKHVQKSLNDLRDGVESLKKEEARLKARIRTAKAKVAPVIDVRNREL</sequence>
<organism evidence="2 3">
    <name type="scientific">Comamonas testosteroni</name>
    <name type="common">Pseudomonas testosteroni</name>
    <dbReference type="NCBI Taxonomy" id="285"/>
    <lineage>
        <taxon>Bacteria</taxon>
        <taxon>Pseudomonadati</taxon>
        <taxon>Pseudomonadota</taxon>
        <taxon>Betaproteobacteria</taxon>
        <taxon>Burkholderiales</taxon>
        <taxon>Comamonadaceae</taxon>
        <taxon>Comamonas</taxon>
    </lineage>
</organism>
<evidence type="ECO:0000313" key="3">
    <source>
        <dbReference type="Proteomes" id="UP000255070"/>
    </source>
</evidence>
<gene>
    <name evidence="2" type="ORF">NCTC10698_01955</name>
</gene>
<protein>
    <submittedName>
        <fullName evidence="2">Uncharacterized protein</fullName>
    </submittedName>
</protein>
<name>A0A8B4S455_COMTE</name>
<reference evidence="2 3" key="1">
    <citation type="submission" date="2018-06" db="EMBL/GenBank/DDBJ databases">
        <authorList>
            <consortium name="Pathogen Informatics"/>
            <person name="Doyle S."/>
        </authorList>
    </citation>
    <scope>NUCLEOTIDE SEQUENCE [LARGE SCALE GENOMIC DNA]</scope>
    <source>
        <strain evidence="2 3">NCTC10698</strain>
    </source>
</reference>